<evidence type="ECO:0000256" key="8">
    <source>
        <dbReference type="RuleBase" id="RU000417"/>
    </source>
</evidence>
<sequence>MANPEWTVFDLFAGAGGFGLGFEMAGIELRLSLEKDAWAVETLKANQLNDRHKIIQKDIRFLNCTDSILEAADGIKPNIIIGGPPCQGFSQAGPPKDPADPRNTLFVNYARWVEVLRPQVFVMENVSGMLTRKNESGVPVIDIIRGKFQELGYLIEIWKLNALNYGVPQSRERVFIVGNIYNKEIGSPLATHGTPAMQKKLQTILLTPLTVGEAISDLPRILAGEGSEQMNYTQPPLSDFQAWARGNSQFVNNHVSMIHTKRIVERYKYLQSGEVFEDLPENLQVRKRSGNGEISSSKYHSNYRHLKAEQISFTIPASFYSTFIHPTIPRNITSREAARLQSFPDHYIFKGKRTQISAKLLKRLGKESQNNLSQYNQIGNAVPPLLSFHIAKRIDDFLKSEKAGDLSKVIYDIEYVTN</sequence>
<evidence type="ECO:0000256" key="5">
    <source>
        <dbReference type="ARBA" id="ARBA00047422"/>
    </source>
</evidence>
<dbReference type="GO" id="GO:0044027">
    <property type="term" value="P:negative regulation of gene expression via chromosomal CpG island methylation"/>
    <property type="evidence" value="ECO:0007669"/>
    <property type="project" value="TreeGrafter"/>
</dbReference>
<dbReference type="Pfam" id="PF00145">
    <property type="entry name" value="DNA_methylase"/>
    <property type="match status" value="1"/>
</dbReference>
<dbReference type="RefSeq" id="WP_115829321.1">
    <property type="nucleotide sequence ID" value="NZ_QNUL01000002.1"/>
</dbReference>
<name>A0A3D8YFX0_9BACT</name>
<comment type="caution">
    <text evidence="9">The sequence shown here is derived from an EMBL/GenBank/DDBJ whole genome shotgun (WGS) entry which is preliminary data.</text>
</comment>
<keyword evidence="1 6" id="KW-0489">Methyltransferase</keyword>
<dbReference type="PANTHER" id="PTHR10629:SF52">
    <property type="entry name" value="DNA (CYTOSINE-5)-METHYLTRANSFERASE 1"/>
    <property type="match status" value="1"/>
</dbReference>
<dbReference type="GO" id="GO:0003886">
    <property type="term" value="F:DNA (cytosine-5-)-methyltransferase activity"/>
    <property type="evidence" value="ECO:0007669"/>
    <property type="project" value="UniProtKB-EC"/>
</dbReference>
<dbReference type="PRINTS" id="PR00105">
    <property type="entry name" value="C5METTRFRASE"/>
</dbReference>
<dbReference type="PANTHER" id="PTHR10629">
    <property type="entry name" value="CYTOSINE-SPECIFIC METHYLTRANSFERASE"/>
    <property type="match status" value="1"/>
</dbReference>
<evidence type="ECO:0000256" key="6">
    <source>
        <dbReference type="PROSITE-ProRule" id="PRU01016"/>
    </source>
</evidence>
<evidence type="ECO:0000256" key="3">
    <source>
        <dbReference type="ARBA" id="ARBA00022691"/>
    </source>
</evidence>
<keyword evidence="3 6" id="KW-0949">S-adenosyl-L-methionine</keyword>
<dbReference type="GO" id="GO:0032259">
    <property type="term" value="P:methylation"/>
    <property type="evidence" value="ECO:0007669"/>
    <property type="project" value="UniProtKB-KW"/>
</dbReference>
<dbReference type="InterPro" id="IPR029063">
    <property type="entry name" value="SAM-dependent_MTases_sf"/>
</dbReference>
<organism evidence="9 10">
    <name type="scientific">Dyadobacter luteus</name>
    <dbReference type="NCBI Taxonomy" id="2259619"/>
    <lineage>
        <taxon>Bacteria</taxon>
        <taxon>Pseudomonadati</taxon>
        <taxon>Bacteroidota</taxon>
        <taxon>Cytophagia</taxon>
        <taxon>Cytophagales</taxon>
        <taxon>Spirosomataceae</taxon>
        <taxon>Dyadobacter</taxon>
    </lineage>
</organism>
<dbReference type="Proteomes" id="UP000256373">
    <property type="component" value="Unassembled WGS sequence"/>
</dbReference>
<dbReference type="SUPFAM" id="SSF53335">
    <property type="entry name" value="S-adenosyl-L-methionine-dependent methyltransferases"/>
    <property type="match status" value="1"/>
</dbReference>
<comment type="similarity">
    <text evidence="6 7">Belongs to the class I-like SAM-binding methyltransferase superfamily. C5-methyltransferase family.</text>
</comment>
<dbReference type="Gene3D" id="3.40.50.150">
    <property type="entry name" value="Vaccinia Virus protein VP39"/>
    <property type="match status" value="1"/>
</dbReference>
<keyword evidence="10" id="KW-1185">Reference proteome</keyword>
<dbReference type="PROSITE" id="PS00094">
    <property type="entry name" value="C5_MTASE_1"/>
    <property type="match status" value="1"/>
</dbReference>
<keyword evidence="2 6" id="KW-0808">Transferase</keyword>
<dbReference type="InterPro" id="IPR018117">
    <property type="entry name" value="C5_DNA_meth_AS"/>
</dbReference>
<dbReference type="NCBIfam" id="TIGR00675">
    <property type="entry name" value="dcm"/>
    <property type="match status" value="1"/>
</dbReference>
<evidence type="ECO:0000313" key="10">
    <source>
        <dbReference type="Proteomes" id="UP000256373"/>
    </source>
</evidence>
<dbReference type="OrthoDB" id="32195at2"/>
<evidence type="ECO:0000256" key="7">
    <source>
        <dbReference type="RuleBase" id="RU000416"/>
    </source>
</evidence>
<evidence type="ECO:0000256" key="2">
    <source>
        <dbReference type="ARBA" id="ARBA00022679"/>
    </source>
</evidence>
<evidence type="ECO:0000313" key="9">
    <source>
        <dbReference type="EMBL" id="REA63572.1"/>
    </source>
</evidence>
<dbReference type="GO" id="GO:0009307">
    <property type="term" value="P:DNA restriction-modification system"/>
    <property type="evidence" value="ECO:0007669"/>
    <property type="project" value="UniProtKB-KW"/>
</dbReference>
<dbReference type="EC" id="2.1.1.37" evidence="8"/>
<protein>
    <recommendedName>
        <fullName evidence="8">Cytosine-specific methyltransferase</fullName>
        <ecNumber evidence="8">2.1.1.37</ecNumber>
    </recommendedName>
</protein>
<feature type="active site" evidence="6">
    <location>
        <position position="86"/>
    </location>
</feature>
<accession>A0A3D8YFX0</accession>
<keyword evidence="4" id="KW-0680">Restriction system</keyword>
<proteinExistence type="inferred from homology"/>
<dbReference type="Gene3D" id="3.90.120.10">
    <property type="entry name" value="DNA Methylase, subunit A, domain 2"/>
    <property type="match status" value="1"/>
</dbReference>
<dbReference type="InterPro" id="IPR001525">
    <property type="entry name" value="C5_MeTfrase"/>
</dbReference>
<reference evidence="9 10" key="1">
    <citation type="submission" date="2018-07" db="EMBL/GenBank/DDBJ databases">
        <title>Dyadobacter roseus sp. nov., isolated from rose rhizosphere soil.</title>
        <authorList>
            <person name="Chen L."/>
        </authorList>
    </citation>
    <scope>NUCLEOTIDE SEQUENCE [LARGE SCALE GENOMIC DNA]</scope>
    <source>
        <strain evidence="9 10">RS19</strain>
    </source>
</reference>
<evidence type="ECO:0000256" key="1">
    <source>
        <dbReference type="ARBA" id="ARBA00022603"/>
    </source>
</evidence>
<dbReference type="AlphaFoldDB" id="A0A3D8YFX0"/>
<gene>
    <name evidence="9" type="ORF">DSL64_03775</name>
</gene>
<comment type="catalytic activity">
    <reaction evidence="5 8">
        <text>a 2'-deoxycytidine in DNA + S-adenosyl-L-methionine = a 5-methyl-2'-deoxycytidine in DNA + S-adenosyl-L-homocysteine + H(+)</text>
        <dbReference type="Rhea" id="RHEA:13681"/>
        <dbReference type="Rhea" id="RHEA-COMP:11369"/>
        <dbReference type="Rhea" id="RHEA-COMP:11370"/>
        <dbReference type="ChEBI" id="CHEBI:15378"/>
        <dbReference type="ChEBI" id="CHEBI:57856"/>
        <dbReference type="ChEBI" id="CHEBI:59789"/>
        <dbReference type="ChEBI" id="CHEBI:85452"/>
        <dbReference type="ChEBI" id="CHEBI:85454"/>
        <dbReference type="EC" id="2.1.1.37"/>
    </reaction>
</comment>
<dbReference type="InterPro" id="IPR050390">
    <property type="entry name" value="C5-Methyltransferase"/>
</dbReference>
<dbReference type="PROSITE" id="PS51679">
    <property type="entry name" value="SAM_MT_C5"/>
    <property type="match status" value="1"/>
</dbReference>
<evidence type="ECO:0000256" key="4">
    <source>
        <dbReference type="ARBA" id="ARBA00022747"/>
    </source>
</evidence>
<dbReference type="GO" id="GO:0003677">
    <property type="term" value="F:DNA binding"/>
    <property type="evidence" value="ECO:0007669"/>
    <property type="project" value="TreeGrafter"/>
</dbReference>
<dbReference type="EMBL" id="QNUL01000002">
    <property type="protein sequence ID" value="REA63572.1"/>
    <property type="molecule type" value="Genomic_DNA"/>
</dbReference>